<organism evidence="8 9">
    <name type="scientific">Carpinus fangiana</name>
    <dbReference type="NCBI Taxonomy" id="176857"/>
    <lineage>
        <taxon>Eukaryota</taxon>
        <taxon>Viridiplantae</taxon>
        <taxon>Streptophyta</taxon>
        <taxon>Embryophyta</taxon>
        <taxon>Tracheophyta</taxon>
        <taxon>Spermatophyta</taxon>
        <taxon>Magnoliopsida</taxon>
        <taxon>eudicotyledons</taxon>
        <taxon>Gunneridae</taxon>
        <taxon>Pentapetalae</taxon>
        <taxon>rosids</taxon>
        <taxon>fabids</taxon>
        <taxon>Fagales</taxon>
        <taxon>Betulaceae</taxon>
        <taxon>Carpinus</taxon>
    </lineage>
</organism>
<gene>
    <name evidence="8" type="ORF">FH972_025468</name>
</gene>
<dbReference type="Gene3D" id="2.60.120.200">
    <property type="match status" value="1"/>
</dbReference>
<dbReference type="CDD" id="cd02183">
    <property type="entry name" value="GH16_fungal_CRH1_transglycosylase"/>
    <property type="match status" value="1"/>
</dbReference>
<dbReference type="OrthoDB" id="4781at2759"/>
<feature type="transmembrane region" description="Helical" evidence="6">
    <location>
        <begin position="367"/>
        <end position="388"/>
    </location>
</feature>
<keyword evidence="3 6" id="KW-1133">Transmembrane helix</keyword>
<dbReference type="GO" id="GO:0022857">
    <property type="term" value="F:transmembrane transporter activity"/>
    <property type="evidence" value="ECO:0007669"/>
    <property type="project" value="InterPro"/>
</dbReference>
<comment type="caution">
    <text evidence="8">The sequence shown here is derived from an EMBL/GenBank/DDBJ whole genome shotgun (WGS) entry which is preliminary data.</text>
</comment>
<dbReference type="InterPro" id="IPR000757">
    <property type="entry name" value="Beta-glucanase-like"/>
</dbReference>
<protein>
    <recommendedName>
        <fullName evidence="7">GH16 domain-containing protein</fullName>
    </recommendedName>
</protein>
<dbReference type="GO" id="GO:0016020">
    <property type="term" value="C:membrane"/>
    <property type="evidence" value="ECO:0007669"/>
    <property type="project" value="UniProtKB-SubCell"/>
</dbReference>
<feature type="transmembrane region" description="Helical" evidence="6">
    <location>
        <begin position="544"/>
        <end position="566"/>
    </location>
</feature>
<feature type="transmembrane region" description="Helical" evidence="6">
    <location>
        <begin position="460"/>
        <end position="488"/>
    </location>
</feature>
<sequence length="1158" mass="124829">MSADIAYTDQSALRQDRLEHRSVLVRIGFVALIYVHFIPDFDDRASRLCECALDKNRMEKPQLHRFKDNVRLARGKRGRLAAQRDSVADEATSLLRERPSKDSGSPRIAHAKRATWLLIGVIFLVEIGDYLQRAPWLRLLESIICRRYFKEHDPTVFVGTDVPEARCKQVKAVQDELANLIGVDILLSYIPSQWSCSHSVVVPRSNNDSLSGRRLQVGALPVSTITKCLQGRSGRLADQGKIDVRWFLAGNAFLFVGGGSGVISSAIMTMIADVTPVEGRSQKFLLVSASALISAVVSVPLAARMMRQSLWNPMLLGTAAIVVGSSLIAFIPETLQRSADSLDEVEPAPQTQSSEFLESKEPWWKRWARSSVVLTSPALIAFSATFLVQSLGRNTMRFILPLASTRFAWTIAESSLILPISAVATLILLVAILPPVNKYLIQPCGFSVESANLSVARGSIVLLISGLVGIALSANVPTLLVAIVIYSFGAGLPAAIRTVASTFVPSDAIATLFAIFQTVDTIGSIASGPVLARAYVLGSGWGGVWSGLPFLLAGVLYGGVAILVYLTRLPESKVDIGRRYQQNDWLWRDPCQPPILATGGLISSQGAAGTRVRACVHPLLCHRLIPSVAVQSLPPRACGSHSLQALPLAASIQPQSFLSTTLRPCAPNTLLSHTRAQQLRKIRTIMKSFTAALASSLFVALASAQTWTACNPMNGTCPPNPALGTSHTFNLTDKPAGKVWNATAGSVDYSQPSGGQFTINQKGDSPTIQSEFYIFFGEVHVTMKAAKGQGIISSIVLESDDLDEVDWEITGTNNTVLLGQPTTTVETNYFGKGNTTAYDRAVYHPVNAPCDTFHKYSVVWTKDKIEWLIDDNLVRTLPYAAANGGNNFPQTPMNVRLGIWAGGDTSNQKGVIEWAGGKTDFDQGPFTMTISAVEVKDYSTGSKEYTYGDTSGSWQSIKATAGNSTAAVEVNKAPSPSMSERWANLSSGARGGIIGGICAGVGILLALFALAVWKRRRAGNKEAAVAERKFDQENLDMIQQQQQWKEQHKAVYADNNNAYSQESVGQNTQYNTRGQPINSQSQVPLMRQSSYNAQSPTSFSAPSPGSYNAPSVRSYNNPNSNPGFNAGQGGGFKGGMYNNGFGGGGQGGSAGGYYNGHY</sequence>
<feature type="transmembrane region" description="Helical" evidence="6">
    <location>
        <begin position="246"/>
        <end position="272"/>
    </location>
</feature>
<keyword evidence="9" id="KW-1185">Reference proteome</keyword>
<dbReference type="PANTHER" id="PTHR23507:SF1">
    <property type="entry name" value="FI18259P1-RELATED"/>
    <property type="match status" value="1"/>
</dbReference>
<dbReference type="GO" id="GO:0005975">
    <property type="term" value="P:carbohydrate metabolic process"/>
    <property type="evidence" value="ECO:0007669"/>
    <property type="project" value="InterPro"/>
</dbReference>
<dbReference type="EMBL" id="VIBQ01000056">
    <property type="protein sequence ID" value="KAB8527817.1"/>
    <property type="molecule type" value="Genomic_DNA"/>
</dbReference>
<feature type="transmembrane region" description="Helical" evidence="6">
    <location>
        <begin position="409"/>
        <end position="433"/>
    </location>
</feature>
<evidence type="ECO:0000256" key="5">
    <source>
        <dbReference type="SAM" id="MobiDB-lite"/>
    </source>
</evidence>
<keyword evidence="2 6" id="KW-0812">Transmembrane</keyword>
<feature type="compositionally biased region" description="Polar residues" evidence="5">
    <location>
        <begin position="1083"/>
        <end position="1122"/>
    </location>
</feature>
<proteinExistence type="predicted"/>
<dbReference type="SUPFAM" id="SSF103473">
    <property type="entry name" value="MFS general substrate transporter"/>
    <property type="match status" value="1"/>
</dbReference>
<evidence type="ECO:0000259" key="7">
    <source>
        <dbReference type="PROSITE" id="PS51762"/>
    </source>
</evidence>
<name>A0A5N6L1D1_9ROSI</name>
<dbReference type="Pfam" id="PF00722">
    <property type="entry name" value="Glyco_hydro_16"/>
    <property type="match status" value="1"/>
</dbReference>
<dbReference type="PROSITE" id="PS51762">
    <property type="entry name" value="GH16_2"/>
    <property type="match status" value="1"/>
</dbReference>
<evidence type="ECO:0000256" key="6">
    <source>
        <dbReference type="SAM" id="Phobius"/>
    </source>
</evidence>
<dbReference type="AlphaFoldDB" id="A0A5N6L1D1"/>
<feature type="transmembrane region" description="Helical" evidence="6">
    <location>
        <begin position="993"/>
        <end position="1013"/>
    </location>
</feature>
<dbReference type="Gene3D" id="1.20.1250.20">
    <property type="entry name" value="MFS general substrate transporter like domains"/>
    <property type="match status" value="2"/>
</dbReference>
<dbReference type="SUPFAM" id="SSF49899">
    <property type="entry name" value="Concanavalin A-like lectins/glucanases"/>
    <property type="match status" value="1"/>
</dbReference>
<dbReference type="Pfam" id="PF07690">
    <property type="entry name" value="MFS_1"/>
    <property type="match status" value="1"/>
</dbReference>
<evidence type="ECO:0000256" key="2">
    <source>
        <dbReference type="ARBA" id="ARBA00022692"/>
    </source>
</evidence>
<dbReference type="PANTHER" id="PTHR23507">
    <property type="entry name" value="ZGC:174356"/>
    <property type="match status" value="1"/>
</dbReference>
<accession>A0A5N6L1D1</accession>
<keyword evidence="4 6" id="KW-0472">Membrane</keyword>
<evidence type="ECO:0000256" key="1">
    <source>
        <dbReference type="ARBA" id="ARBA00004141"/>
    </source>
</evidence>
<evidence type="ECO:0000313" key="9">
    <source>
        <dbReference type="Proteomes" id="UP000327013"/>
    </source>
</evidence>
<feature type="region of interest" description="Disordered" evidence="5">
    <location>
        <begin position="1083"/>
        <end position="1127"/>
    </location>
</feature>
<evidence type="ECO:0000313" key="8">
    <source>
        <dbReference type="EMBL" id="KAB8527817.1"/>
    </source>
</evidence>
<dbReference type="InterPro" id="IPR011701">
    <property type="entry name" value="MFS"/>
</dbReference>
<comment type="subcellular location">
    <subcellularLocation>
        <location evidence="1">Membrane</location>
        <topology evidence="1">Multi-pass membrane protein</topology>
    </subcellularLocation>
</comment>
<evidence type="ECO:0000256" key="4">
    <source>
        <dbReference type="ARBA" id="ARBA00023136"/>
    </source>
</evidence>
<feature type="transmembrane region" description="Helical" evidence="6">
    <location>
        <begin position="689"/>
        <end position="707"/>
    </location>
</feature>
<evidence type="ECO:0000256" key="3">
    <source>
        <dbReference type="ARBA" id="ARBA00022989"/>
    </source>
</evidence>
<feature type="domain" description="GH16" evidence="7">
    <location>
        <begin position="711"/>
        <end position="941"/>
    </location>
</feature>
<dbReference type="Proteomes" id="UP000327013">
    <property type="component" value="Unassembled WGS sequence"/>
</dbReference>
<feature type="transmembrane region" description="Helical" evidence="6">
    <location>
        <begin position="310"/>
        <end position="331"/>
    </location>
</feature>
<dbReference type="InterPro" id="IPR013320">
    <property type="entry name" value="ConA-like_dom_sf"/>
</dbReference>
<feature type="transmembrane region" description="Helical" evidence="6">
    <location>
        <begin position="284"/>
        <end position="303"/>
    </location>
</feature>
<dbReference type="GO" id="GO:0004553">
    <property type="term" value="F:hydrolase activity, hydrolyzing O-glycosyl compounds"/>
    <property type="evidence" value="ECO:0007669"/>
    <property type="project" value="InterPro"/>
</dbReference>
<dbReference type="InterPro" id="IPR036259">
    <property type="entry name" value="MFS_trans_sf"/>
</dbReference>
<reference evidence="8 9" key="1">
    <citation type="submission" date="2019-06" db="EMBL/GenBank/DDBJ databases">
        <title>A chromosomal-level reference genome of Carpinus fangiana (Coryloideae, Betulaceae).</title>
        <authorList>
            <person name="Yang X."/>
            <person name="Wang Z."/>
            <person name="Zhang L."/>
            <person name="Hao G."/>
            <person name="Liu J."/>
            <person name="Yang Y."/>
        </authorList>
    </citation>
    <scope>NUCLEOTIDE SEQUENCE [LARGE SCALE GENOMIC DNA]</scope>
    <source>
        <strain evidence="8">Cfa_2016G</strain>
        <tissue evidence="8">Leaf</tissue>
    </source>
</reference>